<dbReference type="RefSeq" id="WP_091106259.1">
    <property type="nucleotide sequence ID" value="NZ_FMHZ01000002.1"/>
</dbReference>
<evidence type="ECO:0000259" key="4">
    <source>
        <dbReference type="Pfam" id="PF06722"/>
    </source>
</evidence>
<name>A0A1C6VYT7_9ACTN</name>
<proteinExistence type="inferred from homology"/>
<gene>
    <name evidence="6" type="ORF">GA0070606_5704</name>
</gene>
<dbReference type="InterPro" id="IPR050426">
    <property type="entry name" value="Glycosyltransferase_28"/>
</dbReference>
<dbReference type="InterPro" id="IPR010610">
    <property type="entry name" value="EryCIII-like_C"/>
</dbReference>
<dbReference type="InterPro" id="IPR002213">
    <property type="entry name" value="UDP_glucos_trans"/>
</dbReference>
<dbReference type="PANTHER" id="PTHR48050">
    <property type="entry name" value="STEROL 3-BETA-GLUCOSYLTRANSFERASE"/>
    <property type="match status" value="1"/>
</dbReference>
<feature type="domain" description="Erythromycin biosynthesis protein CIII-like C-terminal" evidence="4">
    <location>
        <begin position="246"/>
        <end position="385"/>
    </location>
</feature>
<keyword evidence="7" id="KW-1185">Reference proteome</keyword>
<keyword evidence="2" id="KW-0328">Glycosyltransferase</keyword>
<dbReference type="AlphaFoldDB" id="A0A1C6VYT7"/>
<evidence type="ECO:0000256" key="3">
    <source>
        <dbReference type="ARBA" id="ARBA00022679"/>
    </source>
</evidence>
<dbReference type="OrthoDB" id="3863369at2"/>
<dbReference type="FunFam" id="3.40.50.2000:FF:000072">
    <property type="entry name" value="Glycosyl transferase"/>
    <property type="match status" value="1"/>
</dbReference>
<dbReference type="STRING" id="47855.GA0070606_5704"/>
<keyword evidence="3 6" id="KW-0808">Transferase</keyword>
<dbReference type="PANTHER" id="PTHR48050:SF13">
    <property type="entry name" value="STEROL 3-BETA-GLUCOSYLTRANSFERASE UGT80A2"/>
    <property type="match status" value="1"/>
</dbReference>
<evidence type="ECO:0000313" key="7">
    <source>
        <dbReference type="Proteomes" id="UP000199001"/>
    </source>
</evidence>
<dbReference type="GO" id="GO:0016758">
    <property type="term" value="F:hexosyltransferase activity"/>
    <property type="evidence" value="ECO:0007669"/>
    <property type="project" value="UniProtKB-ARBA"/>
</dbReference>
<dbReference type="EMBL" id="FMHZ01000002">
    <property type="protein sequence ID" value="SCL71392.1"/>
    <property type="molecule type" value="Genomic_DNA"/>
</dbReference>
<dbReference type="CDD" id="cd03784">
    <property type="entry name" value="GT1_Gtf-like"/>
    <property type="match status" value="1"/>
</dbReference>
<feature type="domain" description="Erythromycin biosynthesis protein CIII-like N-terminal" evidence="5">
    <location>
        <begin position="26"/>
        <end position="233"/>
    </location>
</feature>
<evidence type="ECO:0000256" key="1">
    <source>
        <dbReference type="ARBA" id="ARBA00006962"/>
    </source>
</evidence>
<dbReference type="InterPro" id="IPR048284">
    <property type="entry name" value="EryCIII-like_N"/>
</dbReference>
<comment type="similarity">
    <text evidence="1">Belongs to the glycosyltransferase 28 family.</text>
</comment>
<sequence length="395" mass="41504">MITVRVLFASLGTHGHTYPLLPLATAARAAGHEVTFATGEGFAGTLRKLGFEPVATGMPVFDGFLAALRIRFDTDSPEGLTPEQLSELPQIVFGRVIPQRIFDELQPVIDRVRPDLIVQEVSNYAAGLAARAAGIPAVCHGVGRDTPDELTRSIEEEVRGLAQRLGVELPAGRIDGFGNPFIDIFPPSLQEPEFRARPRRHELRPVPFTEQGDLPGWVSSRDGARPLVYLTLGTSSGGTVEVLRAAIDGLASLDADVLVASGPSLDVSGLGEVPANVRLESWVPQAALLPRVDLVVHHGGSGTTLGAFGAGVPQLSFPWAGDSFANAQAVAQAGAGEHLLPDDINPDAVAAAAKRLLTDDSYRKGAQAVATEIAAMPGPDEVARLLPGFAARNAG</sequence>
<evidence type="ECO:0000259" key="5">
    <source>
        <dbReference type="Pfam" id="PF21036"/>
    </source>
</evidence>
<reference evidence="7" key="1">
    <citation type="submission" date="2016-06" db="EMBL/GenBank/DDBJ databases">
        <authorList>
            <person name="Varghese N."/>
            <person name="Submissions Spin"/>
        </authorList>
    </citation>
    <scope>NUCLEOTIDE SEQUENCE [LARGE SCALE GENOMIC DNA]</scope>
    <source>
        <strain evidence="7">DSM 43903</strain>
    </source>
</reference>
<evidence type="ECO:0000313" key="6">
    <source>
        <dbReference type="EMBL" id="SCL71392.1"/>
    </source>
</evidence>
<evidence type="ECO:0000256" key="2">
    <source>
        <dbReference type="ARBA" id="ARBA00022676"/>
    </source>
</evidence>
<organism evidence="6 7">
    <name type="scientific">Micromonospora citrea</name>
    <dbReference type="NCBI Taxonomy" id="47855"/>
    <lineage>
        <taxon>Bacteria</taxon>
        <taxon>Bacillati</taxon>
        <taxon>Actinomycetota</taxon>
        <taxon>Actinomycetes</taxon>
        <taxon>Micromonosporales</taxon>
        <taxon>Micromonosporaceae</taxon>
        <taxon>Micromonospora</taxon>
    </lineage>
</organism>
<dbReference type="Proteomes" id="UP000199001">
    <property type="component" value="Unassembled WGS sequence"/>
</dbReference>
<protein>
    <submittedName>
        <fullName evidence="6">Glycosyltransferase, MGT family</fullName>
    </submittedName>
</protein>
<dbReference type="GO" id="GO:0008194">
    <property type="term" value="F:UDP-glycosyltransferase activity"/>
    <property type="evidence" value="ECO:0007669"/>
    <property type="project" value="InterPro"/>
</dbReference>
<accession>A0A1C6VYT7</accession>
<dbReference type="Gene3D" id="3.40.50.2000">
    <property type="entry name" value="Glycogen Phosphorylase B"/>
    <property type="match status" value="2"/>
</dbReference>
<dbReference type="Pfam" id="PF06722">
    <property type="entry name" value="EryCIII-like_C"/>
    <property type="match status" value="1"/>
</dbReference>
<dbReference type="SUPFAM" id="SSF53756">
    <property type="entry name" value="UDP-Glycosyltransferase/glycogen phosphorylase"/>
    <property type="match status" value="1"/>
</dbReference>
<dbReference type="GO" id="GO:0017000">
    <property type="term" value="P:antibiotic biosynthetic process"/>
    <property type="evidence" value="ECO:0007669"/>
    <property type="project" value="UniProtKB-ARBA"/>
</dbReference>
<dbReference type="Pfam" id="PF21036">
    <property type="entry name" value="EryCIII-like_N"/>
    <property type="match status" value="1"/>
</dbReference>